<gene>
    <name evidence="1" type="ORF">KT99_13074</name>
</gene>
<reference evidence="1 2" key="1">
    <citation type="submission" date="2007-10" db="EMBL/GenBank/DDBJ databases">
        <authorList>
            <person name="Yayanos A."/>
            <person name="Ferriera S."/>
            <person name="Johnson J."/>
            <person name="Kravitz S."/>
            <person name="Halpern A."/>
            <person name="Remington K."/>
            <person name="Beeson K."/>
            <person name="Tran B."/>
            <person name="Rogers Y.-H."/>
            <person name="Friedman R."/>
            <person name="Venter J.C."/>
        </authorList>
    </citation>
    <scope>NUCLEOTIDE SEQUENCE [LARGE SCALE GENOMIC DNA]</scope>
    <source>
        <strain evidence="1 2">KT99</strain>
    </source>
</reference>
<accession>A9CZH6</accession>
<dbReference type="Proteomes" id="UP000005839">
    <property type="component" value="Unassembled WGS sequence"/>
</dbReference>
<comment type="caution">
    <text evidence="1">The sequence shown here is derived from an EMBL/GenBank/DDBJ whole genome shotgun (WGS) entry which is preliminary data.</text>
</comment>
<name>A9CZH6_9GAMM</name>
<organism evidence="1 2">
    <name type="scientific">Shewanella benthica KT99</name>
    <dbReference type="NCBI Taxonomy" id="314608"/>
    <lineage>
        <taxon>Bacteria</taxon>
        <taxon>Pseudomonadati</taxon>
        <taxon>Pseudomonadota</taxon>
        <taxon>Gammaproteobacteria</taxon>
        <taxon>Alteromonadales</taxon>
        <taxon>Shewanellaceae</taxon>
        <taxon>Shewanella</taxon>
    </lineage>
</organism>
<evidence type="ECO:0000313" key="2">
    <source>
        <dbReference type="Proteomes" id="UP000005839"/>
    </source>
</evidence>
<keyword evidence="2" id="KW-1185">Reference proteome</keyword>
<evidence type="ECO:0000313" key="1">
    <source>
        <dbReference type="EMBL" id="EDQ02303.1"/>
    </source>
</evidence>
<proteinExistence type="predicted"/>
<sequence length="22" mass="2484">MKDLNFSAIIITTKNQLETTMA</sequence>
<dbReference type="EMBL" id="ABIC01000004">
    <property type="protein sequence ID" value="EDQ02303.1"/>
    <property type="molecule type" value="Genomic_DNA"/>
</dbReference>
<dbReference type="AlphaFoldDB" id="A9CZH6"/>
<protein>
    <submittedName>
        <fullName evidence="1">Uncharacterized protein</fullName>
    </submittedName>
</protein>